<dbReference type="SUPFAM" id="SSF51261">
    <property type="entry name" value="Duplicated hybrid motif"/>
    <property type="match status" value="1"/>
</dbReference>
<dbReference type="PANTHER" id="PTHR21666">
    <property type="entry name" value="PEPTIDASE-RELATED"/>
    <property type="match status" value="1"/>
</dbReference>
<evidence type="ECO:0000256" key="2">
    <source>
        <dbReference type="SAM" id="Coils"/>
    </source>
</evidence>
<dbReference type="RefSeq" id="WP_122971075.1">
    <property type="nucleotide sequence ID" value="NZ_RHLQ01000006.1"/>
</dbReference>
<evidence type="ECO:0000256" key="3">
    <source>
        <dbReference type="SAM" id="MobiDB-lite"/>
    </source>
</evidence>
<feature type="compositionally biased region" description="Low complexity" evidence="3">
    <location>
        <begin position="278"/>
        <end position="300"/>
    </location>
</feature>
<dbReference type="PANTHER" id="PTHR21666:SF270">
    <property type="entry name" value="MUREIN HYDROLASE ACTIVATOR ENVC"/>
    <property type="match status" value="1"/>
</dbReference>
<evidence type="ECO:0000256" key="1">
    <source>
        <dbReference type="ARBA" id="ARBA00022729"/>
    </source>
</evidence>
<dbReference type="OrthoDB" id="9805070at2"/>
<name>A0A3M8HE79_9BACI</name>
<dbReference type="Gene3D" id="6.10.250.3150">
    <property type="match status" value="1"/>
</dbReference>
<gene>
    <name evidence="7" type="ORF">EC501_04150</name>
</gene>
<protein>
    <submittedName>
        <fullName evidence="7">Peptidase M23</fullName>
    </submittedName>
</protein>
<keyword evidence="1 4" id="KW-0732">Signal</keyword>
<dbReference type="Pfam" id="PF01551">
    <property type="entry name" value="Peptidase_M23"/>
    <property type="match status" value="1"/>
</dbReference>
<feature type="region of interest" description="Disordered" evidence="3">
    <location>
        <begin position="268"/>
        <end position="321"/>
    </location>
</feature>
<feature type="signal peptide" evidence="4">
    <location>
        <begin position="1"/>
        <end position="25"/>
    </location>
</feature>
<accession>A0A3M8HE79</accession>
<keyword evidence="2" id="KW-0175">Coiled coil</keyword>
<feature type="chain" id="PRO_5039046960" evidence="4">
    <location>
        <begin position="26"/>
        <end position="443"/>
    </location>
</feature>
<evidence type="ECO:0000259" key="6">
    <source>
        <dbReference type="Pfam" id="PF24568"/>
    </source>
</evidence>
<feature type="domain" description="Peptidoglycan hydrolase PcsB coiled-coil" evidence="6">
    <location>
        <begin position="106"/>
        <end position="178"/>
    </location>
</feature>
<evidence type="ECO:0000313" key="8">
    <source>
        <dbReference type="Proteomes" id="UP000279909"/>
    </source>
</evidence>
<keyword evidence="8" id="KW-1185">Reference proteome</keyword>
<reference evidence="7 8" key="1">
    <citation type="journal article" date="2014" name="Int. J. Syst. Evol. Microbiol.">
        <title>Lysinibacillus halotolerans sp. nov., isolated from saline-alkaline soil.</title>
        <authorList>
            <person name="Kong D."/>
            <person name="Wang Y."/>
            <person name="Zhao B."/>
            <person name="Li Y."/>
            <person name="Song J."/>
            <person name="Zhai Y."/>
            <person name="Zhang C."/>
            <person name="Wang H."/>
            <person name="Chen X."/>
            <person name="Zhao B."/>
            <person name="Ruan Z."/>
        </authorList>
    </citation>
    <scope>NUCLEOTIDE SEQUENCE [LARGE SCALE GENOMIC DNA]</scope>
    <source>
        <strain evidence="7 8">MCCC 1A12703</strain>
    </source>
</reference>
<dbReference type="InterPro" id="IPR050570">
    <property type="entry name" value="Cell_wall_metabolism_enzyme"/>
</dbReference>
<comment type="caution">
    <text evidence="7">The sequence shown here is derived from an EMBL/GenBank/DDBJ whole genome shotgun (WGS) entry which is preliminary data.</text>
</comment>
<sequence length="443" mass="48748">MRKKTFPVFASAVALVFAIQMPATYAESLSELKNEKSEIESQKNELKSQINEKSSEINVLEDKQNQLIAQISNLNNEISKTDNEIAAVETEITEATEKIETLKKEIKALEEKIEQRDKLLEERARALQANGSVSYIDVLLGANSFVDFIDRFSAVNTLMDADRQIIKEQKEDQEKLDQQKVTVEKTKDELESNKSRLESLKSSLDSQKAEKDRLVKELEQEQTQISSEKQQLEEHYEEAVEISDEINAQIAAEQKRLLEIARQQELQKKKEAENAKKNNSSNGGSSNSGSSNSGSSNSGSAPAVSSGNWTKPANGRYSSPYGVRIHPITGERKMHYGIDLSNSTGTPIVAAADGVVSYAAPLSTYGNVVMITHSIDGQIFTSLYAHLSSIHVSVGTQVSKGQHIAAMGSTGASTGPHLHFEIHIGTWVRQSVGSVNPLNYIPL</sequence>
<feature type="compositionally biased region" description="Basic and acidic residues" evidence="3">
    <location>
        <begin position="207"/>
        <end position="219"/>
    </location>
</feature>
<dbReference type="Pfam" id="PF24568">
    <property type="entry name" value="CC_PcsB"/>
    <property type="match status" value="1"/>
</dbReference>
<feature type="compositionally biased region" description="Basic and acidic residues" evidence="3">
    <location>
        <begin position="176"/>
        <end position="199"/>
    </location>
</feature>
<dbReference type="Gene3D" id="2.70.70.10">
    <property type="entry name" value="Glucose Permease (Domain IIA)"/>
    <property type="match status" value="1"/>
</dbReference>
<dbReference type="EMBL" id="RHLQ01000006">
    <property type="protein sequence ID" value="RND00682.1"/>
    <property type="molecule type" value="Genomic_DNA"/>
</dbReference>
<dbReference type="CDD" id="cd12797">
    <property type="entry name" value="M23_peptidase"/>
    <property type="match status" value="1"/>
</dbReference>
<evidence type="ECO:0000256" key="4">
    <source>
        <dbReference type="SAM" id="SignalP"/>
    </source>
</evidence>
<dbReference type="Proteomes" id="UP000279909">
    <property type="component" value="Unassembled WGS sequence"/>
</dbReference>
<dbReference type="InterPro" id="IPR016047">
    <property type="entry name" value="M23ase_b-sheet_dom"/>
</dbReference>
<feature type="coiled-coil region" evidence="2">
    <location>
        <begin position="25"/>
        <end position="130"/>
    </location>
</feature>
<dbReference type="GO" id="GO:0004222">
    <property type="term" value="F:metalloendopeptidase activity"/>
    <property type="evidence" value="ECO:0007669"/>
    <property type="project" value="TreeGrafter"/>
</dbReference>
<proteinExistence type="predicted"/>
<feature type="domain" description="M23ase beta-sheet core" evidence="5">
    <location>
        <begin position="333"/>
        <end position="425"/>
    </location>
</feature>
<dbReference type="InterPro" id="IPR011055">
    <property type="entry name" value="Dup_hybrid_motif"/>
</dbReference>
<evidence type="ECO:0000313" key="7">
    <source>
        <dbReference type="EMBL" id="RND00682.1"/>
    </source>
</evidence>
<dbReference type="AlphaFoldDB" id="A0A3M8HE79"/>
<organism evidence="7 8">
    <name type="scientific">Lysinibacillus halotolerans</name>
    <dbReference type="NCBI Taxonomy" id="1368476"/>
    <lineage>
        <taxon>Bacteria</taxon>
        <taxon>Bacillati</taxon>
        <taxon>Bacillota</taxon>
        <taxon>Bacilli</taxon>
        <taxon>Bacillales</taxon>
        <taxon>Bacillaceae</taxon>
        <taxon>Lysinibacillus</taxon>
    </lineage>
</organism>
<feature type="region of interest" description="Disordered" evidence="3">
    <location>
        <begin position="176"/>
        <end position="236"/>
    </location>
</feature>
<dbReference type="InterPro" id="IPR057309">
    <property type="entry name" value="PcsB_CC"/>
</dbReference>
<evidence type="ECO:0000259" key="5">
    <source>
        <dbReference type="Pfam" id="PF01551"/>
    </source>
</evidence>